<sequence length="212" mass="23423">MAKAALPQLQEIESVLAAQETSMSKELSAIQEKLKGIRIVMSMFDGSSAEGIPNLDASTLNSVGSLSSTASEAEASSLEEPEDSEESEEFEESTDVDDSETVKTAVKKRAEKSESKQRKKVKKDGRAATWQKYTRTGVKQNSIPEAVRLVLETQPDKSFKIIEIMEALFEEGMPKAQYLKARNRISNVLSGGVRDGEWHRGERSSYRLSEMG</sequence>
<comment type="caution">
    <text evidence="2">The sequence shown here is derived from an EMBL/GenBank/DDBJ whole genome shotgun (WGS) entry which is preliminary data.</text>
</comment>
<dbReference type="EMBL" id="QBMP01000001">
    <property type="protein sequence ID" value="PZO61358.1"/>
    <property type="molecule type" value="Genomic_DNA"/>
</dbReference>
<proteinExistence type="predicted"/>
<reference evidence="2 3" key="2">
    <citation type="submission" date="2018-06" db="EMBL/GenBank/DDBJ databases">
        <title>Metagenomic assembly of (sub)arctic Cyanobacteria and their associated microbiome from non-axenic cultures.</title>
        <authorList>
            <person name="Baurain D."/>
        </authorList>
    </citation>
    <scope>NUCLEOTIDE SEQUENCE [LARGE SCALE GENOMIC DNA]</scope>
    <source>
        <strain evidence="2">ULC027bin1</strain>
    </source>
</reference>
<feature type="compositionally biased region" description="Low complexity" evidence="1">
    <location>
        <begin position="65"/>
        <end position="76"/>
    </location>
</feature>
<gene>
    <name evidence="2" type="ORF">DCF15_00200</name>
</gene>
<evidence type="ECO:0000313" key="2">
    <source>
        <dbReference type="EMBL" id="PZO61358.1"/>
    </source>
</evidence>
<dbReference type="AlphaFoldDB" id="A0A2W5A2D6"/>
<feature type="region of interest" description="Disordered" evidence="1">
    <location>
        <begin position="48"/>
        <end position="130"/>
    </location>
</feature>
<accession>A0A2W5A2D6</accession>
<organism evidence="2 3">
    <name type="scientific">Phormidesmis priestleyi</name>
    <dbReference type="NCBI Taxonomy" id="268141"/>
    <lineage>
        <taxon>Bacteria</taxon>
        <taxon>Bacillati</taxon>
        <taxon>Cyanobacteriota</taxon>
        <taxon>Cyanophyceae</taxon>
        <taxon>Leptolyngbyales</taxon>
        <taxon>Leptolyngbyaceae</taxon>
        <taxon>Phormidesmis</taxon>
    </lineage>
</organism>
<evidence type="ECO:0000256" key="1">
    <source>
        <dbReference type="SAM" id="MobiDB-lite"/>
    </source>
</evidence>
<feature type="compositionally biased region" description="Acidic residues" evidence="1">
    <location>
        <begin position="77"/>
        <end position="99"/>
    </location>
</feature>
<name>A0A2W5A2D6_9CYAN</name>
<evidence type="ECO:0000313" key="3">
    <source>
        <dbReference type="Proteomes" id="UP000249794"/>
    </source>
</evidence>
<reference evidence="3" key="1">
    <citation type="submission" date="2018-04" db="EMBL/GenBank/DDBJ databases">
        <authorList>
            <person name="Cornet L."/>
        </authorList>
    </citation>
    <scope>NUCLEOTIDE SEQUENCE [LARGE SCALE GENOMIC DNA]</scope>
</reference>
<dbReference type="Proteomes" id="UP000249794">
    <property type="component" value="Unassembled WGS sequence"/>
</dbReference>
<protein>
    <submittedName>
        <fullName evidence="2">Uncharacterized protein</fullName>
    </submittedName>
</protein>